<gene>
    <name evidence="1" type="ORF">SAMEA2259716_01585</name>
</gene>
<evidence type="ECO:0000313" key="1">
    <source>
        <dbReference type="EMBL" id="SKL77649.1"/>
    </source>
</evidence>
<dbReference type="Proteomes" id="UP000190074">
    <property type="component" value="Unassembled WGS sequence"/>
</dbReference>
<evidence type="ECO:0000313" key="2">
    <source>
        <dbReference type="Proteomes" id="UP000190074"/>
    </source>
</evidence>
<reference evidence="1 2" key="1">
    <citation type="submission" date="2016-11" db="EMBL/GenBank/DDBJ databases">
        <authorList>
            <consortium name="Pathogen Informatics"/>
        </authorList>
    </citation>
    <scope>NUCLEOTIDE SEQUENCE [LARGE SCALE GENOMIC DNA]</scope>
    <source>
        <strain evidence="1 2">911</strain>
    </source>
</reference>
<name>A0A1U1HTS5_9MYCO</name>
<sequence>MTSQHQEQLADALGANTIAQIHATQSTEGSTSDLRESLTTARHATDESTATSSFLSSNVASLTGVLQENLAASESLQETIWHMTQANHQATNALVNSRNSTDALSACLPPSTLSTNQLAASTDNLAPKIESLQEQIGRLNQSVTSLTNVIERSMRAQDDASTQLMELYKLIADKFDSQIISNADDGRY</sequence>
<dbReference type="RefSeq" id="WP_005098951.1">
    <property type="nucleotide sequence ID" value="NZ_CP021122.1"/>
</dbReference>
<protein>
    <submittedName>
        <fullName evidence="1">Uncharacterized protein</fullName>
    </submittedName>
</protein>
<proteinExistence type="predicted"/>
<dbReference type="AlphaFoldDB" id="A0A1U1HTS5"/>
<organism evidence="1 2">
    <name type="scientific">Mycobacteroides abscessus subsp. massiliense</name>
    <dbReference type="NCBI Taxonomy" id="1962118"/>
    <lineage>
        <taxon>Bacteria</taxon>
        <taxon>Bacillati</taxon>
        <taxon>Actinomycetota</taxon>
        <taxon>Actinomycetes</taxon>
        <taxon>Mycobacteriales</taxon>
        <taxon>Mycobacteriaceae</taxon>
        <taxon>Mycobacteroides</taxon>
        <taxon>Mycobacteroides abscessus</taxon>
    </lineage>
</organism>
<dbReference type="EMBL" id="FVGW01000002">
    <property type="protein sequence ID" value="SKL77649.1"/>
    <property type="molecule type" value="Genomic_DNA"/>
</dbReference>
<accession>A0A1U1HTS5</accession>